<proteinExistence type="predicted"/>
<dbReference type="EMBL" id="CP144064">
    <property type="protein sequence ID" value="WWD22845.1"/>
    <property type="molecule type" value="Genomic_DNA"/>
</dbReference>
<protein>
    <submittedName>
        <fullName evidence="2">Uncharacterized protein</fullName>
    </submittedName>
</protein>
<evidence type="ECO:0000256" key="1">
    <source>
        <dbReference type="SAM" id="MobiDB-lite"/>
    </source>
</evidence>
<dbReference type="Gene3D" id="3.90.530.10">
    <property type="entry name" value="XPA C-terminal domain"/>
    <property type="match status" value="1"/>
</dbReference>
<organism evidence="2 3">
    <name type="scientific">Kwoniella shandongensis</name>
    <dbReference type="NCBI Taxonomy" id="1734106"/>
    <lineage>
        <taxon>Eukaryota</taxon>
        <taxon>Fungi</taxon>
        <taxon>Dikarya</taxon>
        <taxon>Basidiomycota</taxon>
        <taxon>Agaricomycotina</taxon>
        <taxon>Tremellomycetes</taxon>
        <taxon>Tremellales</taxon>
        <taxon>Cryptococcaceae</taxon>
        <taxon>Kwoniella</taxon>
    </lineage>
</organism>
<evidence type="ECO:0000313" key="3">
    <source>
        <dbReference type="Proteomes" id="UP000322225"/>
    </source>
</evidence>
<feature type="region of interest" description="Disordered" evidence="1">
    <location>
        <begin position="354"/>
        <end position="440"/>
    </location>
</feature>
<dbReference type="RefSeq" id="XP_031859884.2">
    <property type="nucleotide sequence ID" value="XM_032005877.2"/>
</dbReference>
<dbReference type="GeneID" id="43590030"/>
<reference evidence="2" key="2">
    <citation type="submission" date="2024-01" db="EMBL/GenBank/DDBJ databases">
        <title>Comparative genomics of Cryptococcus and Kwoniella reveals pathogenesis evolution and contrasting modes of karyotype evolution via chromosome fusion or intercentromeric recombination.</title>
        <authorList>
            <person name="Coelho M.A."/>
            <person name="David-Palma M."/>
            <person name="Shea T."/>
            <person name="Bowers K."/>
            <person name="McGinley-Smith S."/>
            <person name="Mohammad A.W."/>
            <person name="Gnirke A."/>
            <person name="Yurkov A.M."/>
            <person name="Nowrousian M."/>
            <person name="Sun S."/>
            <person name="Cuomo C.A."/>
            <person name="Heitman J."/>
        </authorList>
    </citation>
    <scope>NUCLEOTIDE SEQUENCE</scope>
    <source>
        <strain evidence="2">CBS 12478</strain>
    </source>
</reference>
<feature type="compositionally biased region" description="Acidic residues" evidence="1">
    <location>
        <begin position="426"/>
        <end position="439"/>
    </location>
</feature>
<name>A0AAJ8LTA1_9TREE</name>
<accession>A0AAJ8LTA1</accession>
<reference evidence="2" key="1">
    <citation type="submission" date="2017-08" db="EMBL/GenBank/DDBJ databases">
        <authorList>
            <person name="Cuomo C."/>
            <person name="Billmyre B."/>
            <person name="Heitman J."/>
        </authorList>
    </citation>
    <scope>NUCLEOTIDE SEQUENCE</scope>
    <source>
        <strain evidence="2">CBS 12478</strain>
    </source>
</reference>
<dbReference type="Proteomes" id="UP000322225">
    <property type="component" value="Chromosome 14"/>
</dbReference>
<dbReference type="AlphaFoldDB" id="A0AAJ8LTA1"/>
<dbReference type="InterPro" id="IPR037129">
    <property type="entry name" value="XPA_sf"/>
</dbReference>
<keyword evidence="3" id="KW-1185">Reference proteome</keyword>
<feature type="region of interest" description="Disordered" evidence="1">
    <location>
        <begin position="94"/>
        <end position="169"/>
    </location>
</feature>
<dbReference type="CDD" id="cd21075">
    <property type="entry name" value="DBD_XPA-like"/>
    <property type="match status" value="1"/>
</dbReference>
<sequence>MRPVTVIPTLVNMTNDTAVLAQQLPTEDDPLTPLPPSPTSSEAIMNDIEYDYYSSGLSDIPDNWGEEEAGFIDYDQEEPNVTISRRSARLKLAQNVKPDASASSSKHQINDDDSDYDQPAKKKTKRTARKSKTTSRTKTKQRRTTKKRKNNSATPGTDSEDDEGSASPKKGRKVLLAKAAVWHDIPDWGDRTDCPLLELPREILDMCFGLRTGLGMRDYLALAGVSKFFRHQMTDGVFHEIVHHLDIVYDKPTTNHARHMFSRQVKNWRKEPKRKVVYPSNPNHYIPRGPRTEWSQAQYTVYKEEQGIWKGKIKAEQKKALVAANEKIKEKKKSDKRIEFGGVHRTILAKVRGCLPGEPPAAKTERGLPVEPWSEDGANPASLAKTQDGADGETNALEPETTSIEGTVTPDKNKRLGNGDWTVPDSDPESEEEWSEVELDSMTGRRLVHDYYPSEWRKKGAKLLLDQVINKTDARKDFKITDAELLCLKHVLVPNPMNTKNPQQFFRYTAVEALAYRAHGGVMGHKQHMKEARAKAVRLAQNRQARIDQAIADGTYVKKKRRCQVPPYKWSYREYEHEIYCDSGCECWPEWKNRAW</sequence>
<dbReference type="KEGG" id="ksn:43590030"/>
<evidence type="ECO:0000313" key="2">
    <source>
        <dbReference type="EMBL" id="WWD22845.1"/>
    </source>
</evidence>
<gene>
    <name evidence="2" type="ORF">CI109_107339</name>
</gene>
<feature type="compositionally biased region" description="Basic residues" evidence="1">
    <location>
        <begin position="121"/>
        <end position="150"/>
    </location>
</feature>